<reference evidence="1" key="1">
    <citation type="submission" date="2019-08" db="EMBL/GenBank/DDBJ databases">
        <title>Genome sequence of Clostridiales bacterium MT110.</title>
        <authorList>
            <person name="Cao J."/>
        </authorList>
    </citation>
    <scope>NUCLEOTIDE SEQUENCE</scope>
    <source>
        <strain evidence="1">MT110</strain>
    </source>
</reference>
<gene>
    <name evidence="1" type="ORF">FRZ06_00125</name>
</gene>
<name>A0ACD1A665_9FIRM</name>
<evidence type="ECO:0000313" key="2">
    <source>
        <dbReference type="Proteomes" id="UP000594014"/>
    </source>
</evidence>
<proteinExistence type="predicted"/>
<organism evidence="1 2">
    <name type="scientific">Anoxybacterium hadale</name>
    <dbReference type="NCBI Taxonomy" id="3408580"/>
    <lineage>
        <taxon>Bacteria</taxon>
        <taxon>Bacillati</taxon>
        <taxon>Bacillota</taxon>
        <taxon>Clostridia</taxon>
        <taxon>Peptostreptococcales</taxon>
        <taxon>Anaerovoracaceae</taxon>
        <taxon>Anoxybacterium</taxon>
    </lineage>
</organism>
<accession>A0ACD1A665</accession>
<dbReference type="Proteomes" id="UP000594014">
    <property type="component" value="Chromosome"/>
</dbReference>
<protein>
    <submittedName>
        <fullName evidence="1">Pyridoxamine 5'-phosphate oxidase family protein</fullName>
    </submittedName>
</protein>
<dbReference type="EMBL" id="CP042469">
    <property type="protein sequence ID" value="QOX61873.1"/>
    <property type="molecule type" value="Genomic_DNA"/>
</dbReference>
<evidence type="ECO:0000313" key="1">
    <source>
        <dbReference type="EMBL" id="QOX61873.1"/>
    </source>
</evidence>
<keyword evidence="2" id="KW-1185">Reference proteome</keyword>
<sequence>MDYQKAATYWIEKDEKGVHMDPEMILSKMETFILAHNTCALATGCGDFVRCTPIEYNYKDRKFWLLSEGGLKFHALENNKNVCLAIFDSFAGFGQLGGMQVSGIAEIVEPWTDEYLDLLAFRKIPVENMKRLPTTMYMIKITPVRIDFLCSEFQKSGFDIRQHLYF</sequence>